<feature type="compositionally biased region" description="Basic and acidic residues" evidence="2">
    <location>
        <begin position="181"/>
        <end position="198"/>
    </location>
</feature>
<feature type="compositionally biased region" description="Basic and acidic residues" evidence="2">
    <location>
        <begin position="41"/>
        <end position="50"/>
    </location>
</feature>
<feature type="coiled-coil region" evidence="1">
    <location>
        <begin position="199"/>
        <end position="226"/>
    </location>
</feature>
<feature type="compositionally biased region" description="Acidic residues" evidence="2">
    <location>
        <begin position="57"/>
        <end position="70"/>
    </location>
</feature>
<dbReference type="EMBL" id="KV751072">
    <property type="protein sequence ID" value="OCL01763.1"/>
    <property type="molecule type" value="Genomic_DNA"/>
</dbReference>
<protein>
    <submittedName>
        <fullName evidence="3">Uncharacterized protein</fullName>
    </submittedName>
</protein>
<dbReference type="AlphaFoldDB" id="A0A8E2ENK6"/>
<feature type="compositionally biased region" description="Low complexity" evidence="2">
    <location>
        <begin position="128"/>
        <end position="140"/>
    </location>
</feature>
<keyword evidence="4" id="KW-1185">Reference proteome</keyword>
<accession>A0A8E2ENK6</accession>
<sequence>SDPASGPGPGPGLATLPVLAPVSASGIIPAPVRAPPQVPVAEERDADWRGRAGNNDDTADEAEDTEEDDGNGTTKRVSIPHTPKPPIALGRDLFSPARPQPPPPLPAKSRRRRTRPRIVTETFRTPLSPSVPAQASATVPAPVPVPAPILSPTLGPSKRRSEKAHAVAFVTPPSSGASSPVERDDTKMSGALRDDRGLHERLQEENKWLREEVRRLKAKIRHLRRDGHGGRR</sequence>
<proteinExistence type="predicted"/>
<keyword evidence="1" id="KW-0175">Coiled coil</keyword>
<name>A0A8E2ENK6_9PEZI</name>
<gene>
    <name evidence="3" type="ORF">AOQ84DRAFT_383393</name>
</gene>
<evidence type="ECO:0000256" key="1">
    <source>
        <dbReference type="SAM" id="Coils"/>
    </source>
</evidence>
<evidence type="ECO:0000313" key="4">
    <source>
        <dbReference type="Proteomes" id="UP000250140"/>
    </source>
</evidence>
<evidence type="ECO:0000256" key="2">
    <source>
        <dbReference type="SAM" id="MobiDB-lite"/>
    </source>
</evidence>
<dbReference type="Proteomes" id="UP000250140">
    <property type="component" value="Unassembled WGS sequence"/>
</dbReference>
<organism evidence="3 4">
    <name type="scientific">Glonium stellatum</name>
    <dbReference type="NCBI Taxonomy" id="574774"/>
    <lineage>
        <taxon>Eukaryota</taxon>
        <taxon>Fungi</taxon>
        <taxon>Dikarya</taxon>
        <taxon>Ascomycota</taxon>
        <taxon>Pezizomycotina</taxon>
        <taxon>Dothideomycetes</taxon>
        <taxon>Pleosporomycetidae</taxon>
        <taxon>Gloniales</taxon>
        <taxon>Gloniaceae</taxon>
        <taxon>Glonium</taxon>
    </lineage>
</organism>
<feature type="non-terminal residue" evidence="3">
    <location>
        <position position="1"/>
    </location>
</feature>
<evidence type="ECO:0000313" key="3">
    <source>
        <dbReference type="EMBL" id="OCL01763.1"/>
    </source>
</evidence>
<reference evidence="3 4" key="1">
    <citation type="journal article" date="2016" name="Nat. Commun.">
        <title>Ectomycorrhizal ecology is imprinted in the genome of the dominant symbiotic fungus Cenococcum geophilum.</title>
        <authorList>
            <consortium name="DOE Joint Genome Institute"/>
            <person name="Peter M."/>
            <person name="Kohler A."/>
            <person name="Ohm R.A."/>
            <person name="Kuo A."/>
            <person name="Krutzmann J."/>
            <person name="Morin E."/>
            <person name="Arend M."/>
            <person name="Barry K.W."/>
            <person name="Binder M."/>
            <person name="Choi C."/>
            <person name="Clum A."/>
            <person name="Copeland A."/>
            <person name="Grisel N."/>
            <person name="Haridas S."/>
            <person name="Kipfer T."/>
            <person name="LaButti K."/>
            <person name="Lindquist E."/>
            <person name="Lipzen A."/>
            <person name="Maire R."/>
            <person name="Meier B."/>
            <person name="Mihaltcheva S."/>
            <person name="Molinier V."/>
            <person name="Murat C."/>
            <person name="Poggeler S."/>
            <person name="Quandt C.A."/>
            <person name="Sperisen C."/>
            <person name="Tritt A."/>
            <person name="Tisserant E."/>
            <person name="Crous P.W."/>
            <person name="Henrissat B."/>
            <person name="Nehls U."/>
            <person name="Egli S."/>
            <person name="Spatafora J.W."/>
            <person name="Grigoriev I.V."/>
            <person name="Martin F.M."/>
        </authorList>
    </citation>
    <scope>NUCLEOTIDE SEQUENCE [LARGE SCALE GENOMIC DNA]</scope>
    <source>
        <strain evidence="3 4">CBS 207.34</strain>
    </source>
</reference>
<feature type="region of interest" description="Disordered" evidence="2">
    <location>
        <begin position="28"/>
        <end position="198"/>
    </location>
</feature>